<gene>
    <name evidence="2" type="ORF">OBBRIDRAFT_891102</name>
</gene>
<protein>
    <submittedName>
        <fullName evidence="2">Uncharacterized protein</fullName>
    </submittedName>
</protein>
<feature type="region of interest" description="Disordered" evidence="1">
    <location>
        <begin position="227"/>
        <end position="313"/>
    </location>
</feature>
<feature type="compositionally biased region" description="Basic and acidic residues" evidence="1">
    <location>
        <begin position="283"/>
        <end position="293"/>
    </location>
</feature>
<dbReference type="Proteomes" id="UP000250043">
    <property type="component" value="Unassembled WGS sequence"/>
</dbReference>
<evidence type="ECO:0000313" key="2">
    <source>
        <dbReference type="EMBL" id="OCH85545.1"/>
    </source>
</evidence>
<feature type="compositionally biased region" description="Polar residues" evidence="1">
    <location>
        <begin position="235"/>
        <end position="250"/>
    </location>
</feature>
<dbReference type="EMBL" id="KV722577">
    <property type="protein sequence ID" value="OCH85545.1"/>
    <property type="molecule type" value="Genomic_DNA"/>
</dbReference>
<evidence type="ECO:0000313" key="3">
    <source>
        <dbReference type="Proteomes" id="UP000250043"/>
    </source>
</evidence>
<keyword evidence="3" id="KW-1185">Reference proteome</keyword>
<evidence type="ECO:0000256" key="1">
    <source>
        <dbReference type="SAM" id="MobiDB-lite"/>
    </source>
</evidence>
<proteinExistence type="predicted"/>
<reference evidence="2 3" key="1">
    <citation type="submission" date="2016-07" db="EMBL/GenBank/DDBJ databases">
        <title>Draft genome of the white-rot fungus Obba rivulosa 3A-2.</title>
        <authorList>
            <consortium name="DOE Joint Genome Institute"/>
            <person name="Miettinen O."/>
            <person name="Riley R."/>
            <person name="Acob R."/>
            <person name="Barry K."/>
            <person name="Cullen D."/>
            <person name="De Vries R."/>
            <person name="Hainaut M."/>
            <person name="Hatakka A."/>
            <person name="Henrissat B."/>
            <person name="Hilden K."/>
            <person name="Kuo R."/>
            <person name="Labutti K."/>
            <person name="Lipzen A."/>
            <person name="Makela M.R."/>
            <person name="Sandor L."/>
            <person name="Spatafora J.W."/>
            <person name="Grigoriev I.V."/>
            <person name="Hibbett D.S."/>
        </authorList>
    </citation>
    <scope>NUCLEOTIDE SEQUENCE [LARGE SCALE GENOMIC DNA]</scope>
    <source>
        <strain evidence="2 3">3A-2</strain>
    </source>
</reference>
<dbReference type="AlphaFoldDB" id="A0A8E2AUG5"/>
<name>A0A8E2AUG5_9APHY</name>
<sequence length="313" mass="35164">MSSLPYEDVLELNRQFIRYWVIDTQVLTHMEAKEILESMKEMTEEETARAGYDFCIESGWPPQEAYKLWYGEAVQQLKSDQEVRRQEHPTDAENTTEIDAPVDGAAQLHQHLVQPQQEVQIMHPHAPPREQRLPQTQLLQSGSFSYGTLSLAHSQQTRGTIGACSTATLQLRPYHGGDQIVQGPHVAERPNQEIGAGPAEHSQQVMAKNEQQDLLERRMGLLRKARHPMPERTSKPGSSSEPQYRGTTIHQGHHLQGGRAELASHGTTLERGPTGQWNVGQRAAERSGGERLADLGPSVYPSHVPLTEYGRRR</sequence>
<organism evidence="2 3">
    <name type="scientific">Obba rivulosa</name>
    <dbReference type="NCBI Taxonomy" id="1052685"/>
    <lineage>
        <taxon>Eukaryota</taxon>
        <taxon>Fungi</taxon>
        <taxon>Dikarya</taxon>
        <taxon>Basidiomycota</taxon>
        <taxon>Agaricomycotina</taxon>
        <taxon>Agaricomycetes</taxon>
        <taxon>Polyporales</taxon>
        <taxon>Gelatoporiaceae</taxon>
        <taxon>Obba</taxon>
    </lineage>
</organism>
<accession>A0A8E2AUG5</accession>